<protein>
    <submittedName>
        <fullName evidence="2">Uncharacterized protein</fullName>
    </submittedName>
</protein>
<feature type="transmembrane region" description="Helical" evidence="1">
    <location>
        <begin position="31"/>
        <end position="50"/>
    </location>
</feature>
<dbReference type="Proteomes" id="UP000315440">
    <property type="component" value="Unassembled WGS sequence"/>
</dbReference>
<dbReference type="RefSeq" id="WP_197525738.1">
    <property type="nucleotide sequence ID" value="NZ_SJPQ01000003.1"/>
</dbReference>
<organism evidence="2 3">
    <name type="scientific">Pseudobythopirellula maris</name>
    <dbReference type="NCBI Taxonomy" id="2527991"/>
    <lineage>
        <taxon>Bacteria</taxon>
        <taxon>Pseudomonadati</taxon>
        <taxon>Planctomycetota</taxon>
        <taxon>Planctomycetia</taxon>
        <taxon>Pirellulales</taxon>
        <taxon>Lacipirellulaceae</taxon>
        <taxon>Pseudobythopirellula</taxon>
    </lineage>
</organism>
<dbReference type="EMBL" id="SJPQ01000003">
    <property type="protein sequence ID" value="TWT87113.1"/>
    <property type="molecule type" value="Genomic_DNA"/>
</dbReference>
<keyword evidence="1" id="KW-0472">Membrane</keyword>
<evidence type="ECO:0000313" key="2">
    <source>
        <dbReference type="EMBL" id="TWT87113.1"/>
    </source>
</evidence>
<reference evidence="2 3" key="1">
    <citation type="submission" date="2019-02" db="EMBL/GenBank/DDBJ databases">
        <title>Deep-cultivation of Planctomycetes and their phenomic and genomic characterization uncovers novel biology.</title>
        <authorList>
            <person name="Wiegand S."/>
            <person name="Jogler M."/>
            <person name="Boedeker C."/>
            <person name="Pinto D."/>
            <person name="Vollmers J."/>
            <person name="Rivas-Marin E."/>
            <person name="Kohn T."/>
            <person name="Peeters S.H."/>
            <person name="Heuer A."/>
            <person name="Rast P."/>
            <person name="Oberbeckmann S."/>
            <person name="Bunk B."/>
            <person name="Jeske O."/>
            <person name="Meyerdierks A."/>
            <person name="Storesund J.E."/>
            <person name="Kallscheuer N."/>
            <person name="Luecker S."/>
            <person name="Lage O.M."/>
            <person name="Pohl T."/>
            <person name="Merkel B.J."/>
            <person name="Hornburger P."/>
            <person name="Mueller R.-W."/>
            <person name="Bruemmer F."/>
            <person name="Labrenz M."/>
            <person name="Spormann A.M."/>
            <person name="Op Den Camp H."/>
            <person name="Overmann J."/>
            <person name="Amann R."/>
            <person name="Jetten M.S.M."/>
            <person name="Mascher T."/>
            <person name="Medema M.H."/>
            <person name="Devos D.P."/>
            <person name="Kaster A.-K."/>
            <person name="Ovreas L."/>
            <person name="Rohde M."/>
            <person name="Galperin M.Y."/>
            <person name="Jogler C."/>
        </authorList>
    </citation>
    <scope>NUCLEOTIDE SEQUENCE [LARGE SCALE GENOMIC DNA]</scope>
    <source>
        <strain evidence="2 3">Mal64</strain>
    </source>
</reference>
<comment type="caution">
    <text evidence="2">The sequence shown here is derived from an EMBL/GenBank/DDBJ whole genome shotgun (WGS) entry which is preliminary data.</text>
</comment>
<keyword evidence="1" id="KW-0812">Transmembrane</keyword>
<sequence>MDQASDFIRNLLTDAYADSWRWFNGLTREEWMIVLAFTSACGFLFMRGMGNRKEY</sequence>
<dbReference type="AlphaFoldDB" id="A0A5C5ZL03"/>
<evidence type="ECO:0000313" key="3">
    <source>
        <dbReference type="Proteomes" id="UP000315440"/>
    </source>
</evidence>
<name>A0A5C5ZL03_9BACT</name>
<gene>
    <name evidence="2" type="ORF">Mal64_26480</name>
</gene>
<accession>A0A5C5ZL03</accession>
<evidence type="ECO:0000256" key="1">
    <source>
        <dbReference type="SAM" id="Phobius"/>
    </source>
</evidence>
<keyword evidence="3" id="KW-1185">Reference proteome</keyword>
<keyword evidence="1" id="KW-1133">Transmembrane helix</keyword>
<proteinExistence type="predicted"/>